<sequence>MGSDHQSLRQSEENLNRVRRLLGWTDAERCDNVRAGSLPHRNLQPGEFVLFVPYLYCGLGILISSFFMLLLEAFGLQLQHLTPHSILHAAIFAHFCEMFVGVPSCVTLFRHFFSVSAKWEHWHNDWVIIKVEPNDRLALPDSSPDASLPEWGATMDLPPEFSPVLARITELVNSGLTSMDSGGALTQLLLEEWVRCVTDESFSPEQLRLPSAIVPLCRDQVLRSAVLREMPMLDDGGLAARQLGGDPSRGVRIDDVPVGGSGARGTTPADKGKRPAAAAPVIPPTGGEEAWRIPVRGDGTFVSEPDPKRQRTSGEGSSSGQGERVPPSHPDQRQPQRRAPPPAPDQQRRPSPAPPASGLRQQQRPAPSAAERQPQRGSGLRGRWSAHNLRPTRPAGAFPPSGSGGRAATAEKSAPGGSMAEDASRARTTTEGPASEAGGPTPGGASGAAAAPRVPAGGAPPDAQSHAPSSSMPEGVAAQGPVLRAAPGVRTSEPSSPDVQTAGPRSPPLAEGELEEVLGRPLLPPPGGAPLPRVLRRARQALDDAQEAFRLEWARLQQERGGLDGWRARLGEQIKVAAAQHTWTRAELSSARTELDADRAAFHEDLQRLIDRERAVGSERNRSRWARRG</sequence>
<feature type="compositionally biased region" description="Low complexity" evidence="1">
    <location>
        <begin position="447"/>
        <end position="463"/>
    </location>
</feature>
<dbReference type="AlphaFoldDB" id="A0A9W8CFV2"/>
<feature type="region of interest" description="Disordered" evidence="1">
    <location>
        <begin position="241"/>
        <end position="531"/>
    </location>
</feature>
<name>A0A9W8CFV2_9POAL</name>
<accession>A0A9W8CFV2</accession>
<feature type="transmembrane region" description="Helical" evidence="2">
    <location>
        <begin position="48"/>
        <end position="74"/>
    </location>
</feature>
<feature type="compositionally biased region" description="Low complexity" evidence="1">
    <location>
        <begin position="313"/>
        <end position="323"/>
    </location>
</feature>
<dbReference type="OrthoDB" id="618480at2759"/>
<dbReference type="InterPro" id="IPR007321">
    <property type="entry name" value="Transposase_28"/>
</dbReference>
<evidence type="ECO:0000313" key="4">
    <source>
        <dbReference type="EMBL" id="KAJ1256212.1"/>
    </source>
</evidence>
<feature type="domain" description="Transposase (putative) gypsy type" evidence="3">
    <location>
        <begin position="49"/>
        <end position="116"/>
    </location>
</feature>
<keyword evidence="2" id="KW-0472">Membrane</keyword>
<evidence type="ECO:0000256" key="2">
    <source>
        <dbReference type="SAM" id="Phobius"/>
    </source>
</evidence>
<dbReference type="EMBL" id="MU629538">
    <property type="protein sequence ID" value="KAJ1256212.1"/>
    <property type="molecule type" value="Genomic_DNA"/>
</dbReference>
<gene>
    <name evidence="4" type="ORF">BS78_K065100</name>
</gene>
<keyword evidence="5" id="KW-1185">Reference proteome</keyword>
<protein>
    <recommendedName>
        <fullName evidence="3">Transposase (putative) gypsy type domain-containing protein</fullName>
    </recommendedName>
</protein>
<dbReference type="PANTHER" id="PTHR33026">
    <property type="entry name" value="OS06G0360600 PROTEIN"/>
    <property type="match status" value="1"/>
</dbReference>
<evidence type="ECO:0000313" key="5">
    <source>
        <dbReference type="Proteomes" id="UP001164776"/>
    </source>
</evidence>
<evidence type="ECO:0000256" key="1">
    <source>
        <dbReference type="SAM" id="MobiDB-lite"/>
    </source>
</evidence>
<comment type="caution">
    <text evidence="4">The sequence shown here is derived from an EMBL/GenBank/DDBJ whole genome shotgun (WGS) entry which is preliminary data.</text>
</comment>
<proteinExistence type="predicted"/>
<organism evidence="4 5">
    <name type="scientific">Paspalum vaginatum</name>
    <name type="common">seashore paspalum</name>
    <dbReference type="NCBI Taxonomy" id="158149"/>
    <lineage>
        <taxon>Eukaryota</taxon>
        <taxon>Viridiplantae</taxon>
        <taxon>Streptophyta</taxon>
        <taxon>Embryophyta</taxon>
        <taxon>Tracheophyta</taxon>
        <taxon>Spermatophyta</taxon>
        <taxon>Magnoliopsida</taxon>
        <taxon>Liliopsida</taxon>
        <taxon>Poales</taxon>
        <taxon>Poaceae</taxon>
        <taxon>PACMAD clade</taxon>
        <taxon>Panicoideae</taxon>
        <taxon>Andropogonodae</taxon>
        <taxon>Paspaleae</taxon>
        <taxon>Paspalinae</taxon>
        <taxon>Paspalum</taxon>
    </lineage>
</organism>
<keyword evidence="2" id="KW-0812">Transmembrane</keyword>
<dbReference type="Proteomes" id="UP001164776">
    <property type="component" value="Unassembled WGS sequence"/>
</dbReference>
<dbReference type="Pfam" id="PF04195">
    <property type="entry name" value="Transposase_28"/>
    <property type="match status" value="1"/>
</dbReference>
<keyword evidence="2" id="KW-1133">Transmembrane helix</keyword>
<evidence type="ECO:0000259" key="3">
    <source>
        <dbReference type="Pfam" id="PF04195"/>
    </source>
</evidence>
<reference evidence="4 5" key="1">
    <citation type="submission" date="2022-10" db="EMBL/GenBank/DDBJ databases">
        <title>WGS assembly of Paspalum vaginatum 540-79.</title>
        <authorList>
            <person name="Sun G."/>
            <person name="Wase N."/>
            <person name="Shu S."/>
            <person name="Jenkins J."/>
            <person name="Zhou B."/>
            <person name="Torres-Rodriguez J."/>
            <person name="Chen C."/>
            <person name="Sandor L."/>
            <person name="Plott C."/>
            <person name="Yoshinga Y."/>
            <person name="Daum C."/>
            <person name="Qi P."/>
            <person name="Barry K."/>
            <person name="Lipzen A."/>
            <person name="Berry L."/>
            <person name="Pedersen C."/>
            <person name="Gottilla T."/>
            <person name="Foltz A."/>
            <person name="Yu H."/>
            <person name="O'Malley R."/>
            <person name="Zhang C."/>
            <person name="Devos K."/>
            <person name="Sigmon B."/>
            <person name="Yu B."/>
            <person name="Obata T."/>
            <person name="Schmutz J."/>
            <person name="Schnable J."/>
        </authorList>
    </citation>
    <scope>NUCLEOTIDE SEQUENCE [LARGE SCALE GENOMIC DNA]</scope>
    <source>
        <strain evidence="5">cv. 540-79</strain>
    </source>
</reference>
<dbReference type="PANTHER" id="PTHR33026:SF6">
    <property type="entry name" value="AMINOTRANSFERASE-LIKE PLANT MOBILE DOMAIN-CONTAINING PROTEIN"/>
    <property type="match status" value="1"/>
</dbReference>